<dbReference type="AlphaFoldDB" id="A0AAE1Z5I5"/>
<feature type="compositionally biased region" description="Polar residues" evidence="4">
    <location>
        <begin position="100"/>
        <end position="111"/>
    </location>
</feature>
<dbReference type="GO" id="GO:0000379">
    <property type="term" value="P:tRNA-type intron splice site recognition and cleavage"/>
    <property type="evidence" value="ECO:0007669"/>
    <property type="project" value="TreeGrafter"/>
</dbReference>
<dbReference type="InterPro" id="IPR006676">
    <property type="entry name" value="tRNA_splic"/>
</dbReference>
<evidence type="ECO:0000259" key="5">
    <source>
        <dbReference type="Pfam" id="PF01974"/>
    </source>
</evidence>
<reference evidence="6" key="2">
    <citation type="journal article" date="2023" name="Infect Dis Poverty">
        <title>Chromosome-scale genome of the human blood fluke Schistosoma mekongi and its implications for public health.</title>
        <authorList>
            <person name="Zhou M."/>
            <person name="Xu L."/>
            <person name="Xu D."/>
            <person name="Chen W."/>
            <person name="Khan J."/>
            <person name="Hu Y."/>
            <person name="Huang H."/>
            <person name="Wei H."/>
            <person name="Zhang Y."/>
            <person name="Chusongsang P."/>
            <person name="Tanasarnprasert K."/>
            <person name="Hu X."/>
            <person name="Limpanont Y."/>
            <person name="Lv Z."/>
        </authorList>
    </citation>
    <scope>NUCLEOTIDE SEQUENCE</scope>
    <source>
        <strain evidence="6">LV_2022a</strain>
    </source>
</reference>
<proteinExistence type="inferred from homology"/>
<feature type="region of interest" description="Disordered" evidence="4">
    <location>
        <begin position="100"/>
        <end position="132"/>
    </location>
</feature>
<dbReference type="PANTHER" id="PTHR21227">
    <property type="entry name" value="TRNA-SPLICING ENDONUCLEASE SUBUNIT SEN2"/>
    <property type="match status" value="1"/>
</dbReference>
<name>A0AAE1Z5I5_SCHME</name>
<dbReference type="EMBL" id="JALJAT010000008">
    <property type="protein sequence ID" value="KAK4467748.1"/>
    <property type="molecule type" value="Genomic_DNA"/>
</dbReference>
<evidence type="ECO:0000256" key="2">
    <source>
        <dbReference type="ARBA" id="ARBA00012573"/>
    </source>
</evidence>
<dbReference type="GO" id="GO:0000213">
    <property type="term" value="F:tRNA-intron lyase activity"/>
    <property type="evidence" value="ECO:0007669"/>
    <property type="project" value="UniProtKB-EC"/>
</dbReference>
<dbReference type="Proteomes" id="UP001292079">
    <property type="component" value="Unassembled WGS sequence"/>
</dbReference>
<evidence type="ECO:0000256" key="1">
    <source>
        <dbReference type="ARBA" id="ARBA00008078"/>
    </source>
</evidence>
<organism evidence="6 7">
    <name type="scientific">Schistosoma mekongi</name>
    <name type="common">Parasitic worm</name>
    <dbReference type="NCBI Taxonomy" id="38744"/>
    <lineage>
        <taxon>Eukaryota</taxon>
        <taxon>Metazoa</taxon>
        <taxon>Spiralia</taxon>
        <taxon>Lophotrochozoa</taxon>
        <taxon>Platyhelminthes</taxon>
        <taxon>Trematoda</taxon>
        <taxon>Digenea</taxon>
        <taxon>Strigeidida</taxon>
        <taxon>Schistosomatoidea</taxon>
        <taxon>Schistosomatidae</taxon>
        <taxon>Schistosoma</taxon>
    </lineage>
</organism>
<dbReference type="GO" id="GO:0005737">
    <property type="term" value="C:cytoplasm"/>
    <property type="evidence" value="ECO:0007669"/>
    <property type="project" value="TreeGrafter"/>
</dbReference>
<evidence type="ECO:0000256" key="3">
    <source>
        <dbReference type="ARBA" id="ARBA00034031"/>
    </source>
</evidence>
<reference evidence="6" key="1">
    <citation type="submission" date="2022-04" db="EMBL/GenBank/DDBJ databases">
        <authorList>
            <person name="Xu L."/>
            <person name="Lv Z."/>
        </authorList>
    </citation>
    <scope>NUCLEOTIDE SEQUENCE</scope>
    <source>
        <strain evidence="6">LV_2022a</strain>
    </source>
</reference>
<evidence type="ECO:0000256" key="4">
    <source>
        <dbReference type="SAM" id="MobiDB-lite"/>
    </source>
</evidence>
<comment type="catalytic activity">
    <reaction evidence="3">
        <text>pretRNA = a 3'-half-tRNA molecule with a 5'-OH end + a 5'-half-tRNA molecule with a 2',3'-cyclic phosphate end + an intron with a 2',3'-cyclic phosphate and a 5'-hydroxyl terminus.</text>
        <dbReference type="EC" id="4.6.1.16"/>
    </reaction>
</comment>
<accession>A0AAE1Z5I5</accession>
<protein>
    <recommendedName>
        <fullName evidence="2">tRNA-intron lyase</fullName>
        <ecNumber evidence="2">4.6.1.16</ecNumber>
    </recommendedName>
</protein>
<comment type="similarity">
    <text evidence="1">Belongs to the tRNA-intron endonuclease family.</text>
</comment>
<feature type="domain" description="tRNA intron endonuclease catalytic" evidence="5">
    <location>
        <begin position="243"/>
        <end position="324"/>
    </location>
</feature>
<dbReference type="GO" id="GO:0000214">
    <property type="term" value="C:tRNA-intron endonuclease complex"/>
    <property type="evidence" value="ECO:0007669"/>
    <property type="project" value="TreeGrafter"/>
</dbReference>
<dbReference type="SUPFAM" id="SSF53032">
    <property type="entry name" value="tRNA-intron endonuclease catalytic domain-like"/>
    <property type="match status" value="1"/>
</dbReference>
<dbReference type="Pfam" id="PF01974">
    <property type="entry name" value="tRNA_int_endo"/>
    <property type="match status" value="1"/>
</dbReference>
<evidence type="ECO:0000313" key="7">
    <source>
        <dbReference type="Proteomes" id="UP001292079"/>
    </source>
</evidence>
<dbReference type="Gene3D" id="3.40.1350.10">
    <property type="match status" value="1"/>
</dbReference>
<dbReference type="InterPro" id="IPR006677">
    <property type="entry name" value="tRNA_intron_Endonuc_cat-like"/>
</dbReference>
<sequence length="358" mass="40284">MESFLGRPKPNKLVHLAGSSASVPSCIPSHSTLPFPILMTEDFSQLESDQGDNSVNKAEQFTFQAVLLNFAKTLITDTTQISILRNRGCYGFSQNSEYNLHNPNSNSLSREYNTDDDDDEGDHDNYTASDADNSVDNTYFSKVIRKTNEKISGETDVSGLVLSDVETLFLLHGLGCLDVYLPSIENLQFHSTTTATKYQHLEPLSLTEVWFYLCTGSANAPCLQLQTAREQIEKYSQNELSLLRRYAVYIYYRSKGWIVRPGLCVGGADYLLYAEGPNWRHAAFCVLVDRDSRTNDGDQLNCASVAAHVRVAHSVDKRVILCRVSLPSIEEFSHNPWEAVRKTTIKETLIDYWKPNAR</sequence>
<dbReference type="PANTHER" id="PTHR21227:SF0">
    <property type="entry name" value="TRNA-SPLICING ENDONUCLEASE SUBUNIT SEN2"/>
    <property type="match status" value="1"/>
</dbReference>
<dbReference type="EC" id="4.6.1.16" evidence="2"/>
<dbReference type="InterPro" id="IPR036167">
    <property type="entry name" value="tRNA_intron_Endo_cat-like_sf"/>
</dbReference>
<dbReference type="NCBIfam" id="TIGR00324">
    <property type="entry name" value="endA"/>
    <property type="match status" value="1"/>
</dbReference>
<gene>
    <name evidence="6" type="ORF">MN116_008679</name>
</gene>
<dbReference type="GO" id="GO:0003676">
    <property type="term" value="F:nucleic acid binding"/>
    <property type="evidence" value="ECO:0007669"/>
    <property type="project" value="InterPro"/>
</dbReference>
<dbReference type="InterPro" id="IPR011856">
    <property type="entry name" value="tRNA_endonuc-like_dom_sf"/>
</dbReference>
<dbReference type="CDD" id="cd22363">
    <property type="entry name" value="tRNA-intron_lyase_C"/>
    <property type="match status" value="1"/>
</dbReference>
<evidence type="ECO:0000313" key="6">
    <source>
        <dbReference type="EMBL" id="KAK4467748.1"/>
    </source>
</evidence>
<keyword evidence="7" id="KW-1185">Reference proteome</keyword>
<comment type="caution">
    <text evidence="6">The sequence shown here is derived from an EMBL/GenBank/DDBJ whole genome shotgun (WGS) entry which is preliminary data.</text>
</comment>